<evidence type="ECO:0000313" key="4">
    <source>
        <dbReference type="Proteomes" id="UP000030149"/>
    </source>
</evidence>
<dbReference type="STRING" id="1107311.Q767_11320"/>
<keyword evidence="1" id="KW-0472">Membrane</keyword>
<evidence type="ECO:0000259" key="2">
    <source>
        <dbReference type="Pfam" id="PF07885"/>
    </source>
</evidence>
<reference evidence="3 4" key="2">
    <citation type="journal article" date="2015" name="Stand. Genomic Sci.">
        <title>High quality draft genomic sequence of Flavobacterium enshiense DK69(T) and comparison among Flavobacterium genomes.</title>
        <authorList>
            <person name="Zeng Z."/>
            <person name="Chen C."/>
            <person name="Du H."/>
            <person name="Wang G."/>
            <person name="Li M."/>
        </authorList>
    </citation>
    <scope>NUCLEOTIDE SEQUENCE [LARGE SCALE GENOMIC DNA]</scope>
    <source>
        <strain evidence="3 4">DK69</strain>
    </source>
</reference>
<dbReference type="Gene3D" id="1.10.287.70">
    <property type="match status" value="1"/>
</dbReference>
<feature type="transmembrane region" description="Helical" evidence="1">
    <location>
        <begin position="126"/>
        <end position="150"/>
    </location>
</feature>
<dbReference type="InterPro" id="IPR013099">
    <property type="entry name" value="K_chnl_dom"/>
</dbReference>
<name>V6SDB4_9FLAO</name>
<feature type="transmembrane region" description="Helical" evidence="1">
    <location>
        <begin position="20"/>
        <end position="40"/>
    </location>
</feature>
<gene>
    <name evidence="3" type="ORF">Q767_11320</name>
</gene>
<proteinExistence type="predicted"/>
<dbReference type="eggNOG" id="ENOG5031473">
    <property type="taxonomic scope" value="Bacteria"/>
</dbReference>
<feature type="domain" description="Potassium channel" evidence="2">
    <location>
        <begin position="173"/>
        <end position="220"/>
    </location>
</feature>
<sequence>MVKAKKYRLFNGLWDKEDGLLSMLVLLFIMHFLFIPLFGSYSFLKLAMQIFWVLFLLSGIFALENTKKQAILISIIPVLFVVVGWISLFNTSTFIVVADFILSIAALLLLIILVLIKVFEPGPVTIFRVVGSVVVYMLMANLWSIIYLYIFQDIEGSFQVTLPPFERNSLEANFLYFSYITITTTGYGEILPLHPFARSMVQMEAIFGVLYPVILIGRLVSDSNTPDLRKNKT</sequence>
<protein>
    <recommendedName>
        <fullName evidence="2">Potassium channel domain-containing protein</fullName>
    </recommendedName>
</protein>
<keyword evidence="1" id="KW-1133">Transmembrane helix</keyword>
<dbReference type="AlphaFoldDB" id="V6SDB4"/>
<dbReference type="PATRIC" id="fig|1107311.3.peg.657"/>
<evidence type="ECO:0000256" key="1">
    <source>
        <dbReference type="SAM" id="Phobius"/>
    </source>
</evidence>
<feature type="transmembrane region" description="Helical" evidence="1">
    <location>
        <begin position="94"/>
        <end position="119"/>
    </location>
</feature>
<feature type="transmembrane region" description="Helical" evidence="1">
    <location>
        <begin position="70"/>
        <end position="88"/>
    </location>
</feature>
<reference evidence="4" key="1">
    <citation type="submission" date="2013-09" db="EMBL/GenBank/DDBJ databases">
        <authorList>
            <person name="Zeng Z."/>
            <person name="Chen C."/>
        </authorList>
    </citation>
    <scope>NUCLEOTIDE SEQUENCE [LARGE SCALE GENOMIC DNA]</scope>
    <source>
        <strain evidence="4">DK69</strain>
    </source>
</reference>
<dbReference type="RefSeq" id="WP_023572715.1">
    <property type="nucleotide sequence ID" value="NZ_AVCS01000006.1"/>
</dbReference>
<dbReference type="EMBL" id="JRLZ01000010">
    <property type="protein sequence ID" value="KGO95389.1"/>
    <property type="molecule type" value="Genomic_DNA"/>
</dbReference>
<dbReference type="OrthoDB" id="9799090at2"/>
<keyword evidence="4" id="KW-1185">Reference proteome</keyword>
<keyword evidence="1" id="KW-0812">Transmembrane</keyword>
<feature type="transmembrane region" description="Helical" evidence="1">
    <location>
        <begin position="46"/>
        <end position="63"/>
    </location>
</feature>
<dbReference type="Pfam" id="PF07885">
    <property type="entry name" value="Ion_trans_2"/>
    <property type="match status" value="1"/>
</dbReference>
<dbReference type="SUPFAM" id="SSF81324">
    <property type="entry name" value="Voltage-gated potassium channels"/>
    <property type="match status" value="1"/>
</dbReference>
<evidence type="ECO:0000313" key="3">
    <source>
        <dbReference type="EMBL" id="KGO95389.1"/>
    </source>
</evidence>
<feature type="transmembrane region" description="Helical" evidence="1">
    <location>
        <begin position="205"/>
        <end position="221"/>
    </location>
</feature>
<accession>V6SDB4</accession>
<dbReference type="Proteomes" id="UP000030149">
    <property type="component" value="Unassembled WGS sequence"/>
</dbReference>
<organism evidence="3 4">
    <name type="scientific">Flavobacterium enshiense DK69</name>
    <dbReference type="NCBI Taxonomy" id="1107311"/>
    <lineage>
        <taxon>Bacteria</taxon>
        <taxon>Pseudomonadati</taxon>
        <taxon>Bacteroidota</taxon>
        <taxon>Flavobacteriia</taxon>
        <taxon>Flavobacteriales</taxon>
        <taxon>Flavobacteriaceae</taxon>
        <taxon>Flavobacterium</taxon>
    </lineage>
</organism>
<comment type="caution">
    <text evidence="3">The sequence shown here is derived from an EMBL/GenBank/DDBJ whole genome shotgun (WGS) entry which is preliminary data.</text>
</comment>